<evidence type="ECO:0000313" key="2">
    <source>
        <dbReference type="EMBL" id="MFD1344311.1"/>
    </source>
</evidence>
<accession>A0ABW3ZMF8</accession>
<gene>
    <name evidence="2" type="ORF">ACFQ4E_17910</name>
</gene>
<protein>
    <submittedName>
        <fullName evidence="2">Uncharacterized protein</fullName>
    </submittedName>
</protein>
<dbReference type="PROSITE" id="PS51257">
    <property type="entry name" value="PROKAR_LIPOPROTEIN"/>
    <property type="match status" value="1"/>
</dbReference>
<evidence type="ECO:0000256" key="1">
    <source>
        <dbReference type="SAM" id="MobiDB-lite"/>
    </source>
</evidence>
<sequence length="125" mass="13126">MVSSSKILTVSYGTFSCTLEGFDDSFDTMKAIAEYFRDLAQDDRYFGAEPPTPDAEMLARIAEREIARRVEARLENGSVVLRPQLAGAAAAPAAPTAPAPAPDLTHSDEPRAPVAAAPAPAPAAP</sequence>
<keyword evidence="3" id="KW-1185">Reference proteome</keyword>
<comment type="caution">
    <text evidence="2">The sequence shown here is derived from an EMBL/GenBank/DDBJ whole genome shotgun (WGS) entry which is preliminary data.</text>
</comment>
<dbReference type="Proteomes" id="UP001597135">
    <property type="component" value="Unassembled WGS sequence"/>
</dbReference>
<name>A0ABW3ZMF8_9RHOB</name>
<organism evidence="2 3">
    <name type="scientific">Litorisediminicola beolgyonensis</name>
    <dbReference type="NCBI Taxonomy" id="1173614"/>
    <lineage>
        <taxon>Bacteria</taxon>
        <taxon>Pseudomonadati</taxon>
        <taxon>Pseudomonadota</taxon>
        <taxon>Alphaproteobacteria</taxon>
        <taxon>Rhodobacterales</taxon>
        <taxon>Paracoccaceae</taxon>
        <taxon>Litorisediminicola</taxon>
    </lineage>
</organism>
<feature type="region of interest" description="Disordered" evidence="1">
    <location>
        <begin position="87"/>
        <end position="125"/>
    </location>
</feature>
<evidence type="ECO:0000313" key="3">
    <source>
        <dbReference type="Proteomes" id="UP001597135"/>
    </source>
</evidence>
<reference evidence="3" key="1">
    <citation type="journal article" date="2019" name="Int. J. Syst. Evol. Microbiol.">
        <title>The Global Catalogue of Microorganisms (GCM) 10K type strain sequencing project: providing services to taxonomists for standard genome sequencing and annotation.</title>
        <authorList>
            <consortium name="The Broad Institute Genomics Platform"/>
            <consortium name="The Broad Institute Genome Sequencing Center for Infectious Disease"/>
            <person name="Wu L."/>
            <person name="Ma J."/>
        </authorList>
    </citation>
    <scope>NUCLEOTIDE SEQUENCE [LARGE SCALE GENOMIC DNA]</scope>
    <source>
        <strain evidence="3">CCUG 62953</strain>
    </source>
</reference>
<proteinExistence type="predicted"/>
<feature type="non-terminal residue" evidence="2">
    <location>
        <position position="125"/>
    </location>
</feature>
<dbReference type="EMBL" id="JBHTMU010000044">
    <property type="protein sequence ID" value="MFD1344311.1"/>
    <property type="molecule type" value="Genomic_DNA"/>
</dbReference>